<dbReference type="Proteomes" id="UP000494040">
    <property type="component" value="Unassembled WGS sequence"/>
</dbReference>
<dbReference type="EnsemblMetazoa" id="XM_014404608.2">
    <property type="protein sequence ID" value="XP_014260094.1"/>
    <property type="gene ID" value="LOC106672859"/>
</dbReference>
<feature type="region of interest" description="Disordered" evidence="1">
    <location>
        <begin position="53"/>
        <end position="74"/>
    </location>
</feature>
<organism evidence="2 3">
    <name type="scientific">Cimex lectularius</name>
    <name type="common">Bed bug</name>
    <name type="synonym">Acanthia lectularia</name>
    <dbReference type="NCBI Taxonomy" id="79782"/>
    <lineage>
        <taxon>Eukaryota</taxon>
        <taxon>Metazoa</taxon>
        <taxon>Ecdysozoa</taxon>
        <taxon>Arthropoda</taxon>
        <taxon>Hexapoda</taxon>
        <taxon>Insecta</taxon>
        <taxon>Pterygota</taxon>
        <taxon>Neoptera</taxon>
        <taxon>Paraneoptera</taxon>
        <taxon>Hemiptera</taxon>
        <taxon>Heteroptera</taxon>
        <taxon>Panheteroptera</taxon>
        <taxon>Cimicomorpha</taxon>
        <taxon>Cimicidae</taxon>
        <taxon>Cimex</taxon>
    </lineage>
</organism>
<name>A0A8I6S9J7_CIMLE</name>
<evidence type="ECO:0000256" key="1">
    <source>
        <dbReference type="SAM" id="MobiDB-lite"/>
    </source>
</evidence>
<dbReference type="EnsemblMetazoa" id="XM_014404609.2">
    <property type="protein sequence ID" value="XP_014260095.1"/>
    <property type="gene ID" value="LOC106672859"/>
</dbReference>
<keyword evidence="3" id="KW-1185">Reference proteome</keyword>
<reference evidence="2" key="1">
    <citation type="submission" date="2022-01" db="UniProtKB">
        <authorList>
            <consortium name="EnsemblMetazoa"/>
        </authorList>
    </citation>
    <scope>IDENTIFICATION</scope>
</reference>
<dbReference type="RefSeq" id="XP_014260094.1">
    <property type="nucleotide sequence ID" value="XM_014404608.2"/>
</dbReference>
<dbReference type="GeneID" id="106672859"/>
<feature type="region of interest" description="Disordered" evidence="1">
    <location>
        <begin position="190"/>
        <end position="215"/>
    </location>
</feature>
<dbReference type="AlphaFoldDB" id="A0A8I6S9J7"/>
<proteinExistence type="predicted"/>
<evidence type="ECO:0000313" key="3">
    <source>
        <dbReference type="Proteomes" id="UP000494040"/>
    </source>
</evidence>
<dbReference type="KEGG" id="clec:106672859"/>
<protein>
    <submittedName>
        <fullName evidence="2">Uncharacterized protein</fullName>
    </submittedName>
</protein>
<dbReference type="RefSeq" id="XP_014260095.1">
    <property type="nucleotide sequence ID" value="XM_014404609.2"/>
</dbReference>
<evidence type="ECO:0000313" key="2">
    <source>
        <dbReference type="EnsemblMetazoa" id="XP_014260095.1"/>
    </source>
</evidence>
<sequence>MATSKERNIHLSLDEIIEMERKKEKVVQEEANNSEQAVSLDLDSLICPDSKTDEEMPCVSSPSQEPYSNNFFRRRQPRNNSSMLFYSGRQPSSARMNQRDWQYFLSRRFATLQRYGFRNQGFHYGNIPNVRKRLQRKTKKNNKYKRRWNSSSCNSCGSFIPSQRPPSRNSLRRSTSMNSVASFKSDCSFRSNRSRASNNSWKSTHNGALTSERKPLLDPGLQSEIRHIQAAAVVAKINSSTQLNDIPEECIPDPQHTFVSISARFGLYYK</sequence>
<accession>A0A8I6S9J7</accession>
<feature type="compositionally biased region" description="Low complexity" evidence="1">
    <location>
        <begin position="190"/>
        <end position="200"/>
    </location>
</feature>